<dbReference type="GO" id="GO:0005524">
    <property type="term" value="F:ATP binding"/>
    <property type="evidence" value="ECO:0007669"/>
    <property type="project" value="UniProtKB-KW"/>
</dbReference>
<dbReference type="InterPro" id="IPR004364">
    <property type="entry name" value="Aa-tRNA-synt_II"/>
</dbReference>
<proteinExistence type="predicted"/>
<keyword evidence="5" id="KW-0251">Elongation factor</keyword>
<dbReference type="PANTHER" id="PTHR42918">
    <property type="entry name" value="LYSYL-TRNA SYNTHETASE"/>
    <property type="match status" value="1"/>
</dbReference>
<keyword evidence="5" id="KW-0648">Protein biosynthesis</keyword>
<dbReference type="RefSeq" id="WP_050726095.1">
    <property type="nucleotide sequence ID" value="NZ_CP012332.1"/>
</dbReference>
<evidence type="ECO:0000256" key="2">
    <source>
        <dbReference type="ARBA" id="ARBA00022741"/>
    </source>
</evidence>
<dbReference type="PROSITE" id="PS50862">
    <property type="entry name" value="AA_TRNA_LIGASE_II"/>
    <property type="match status" value="1"/>
</dbReference>
<dbReference type="NCBIfam" id="NF006828">
    <property type="entry name" value="PRK09350.1"/>
    <property type="match status" value="1"/>
</dbReference>
<accession>A0A0K1PE77</accession>
<dbReference type="AlphaFoldDB" id="A0A0K1PE77"/>
<dbReference type="Pfam" id="PF00152">
    <property type="entry name" value="tRNA-synt_2"/>
    <property type="match status" value="1"/>
</dbReference>
<gene>
    <name evidence="5" type="ORF">AKJ08_2230</name>
</gene>
<dbReference type="KEGG" id="vin:AKJ08_2230"/>
<dbReference type="PANTHER" id="PTHR42918:SF6">
    <property type="entry name" value="ELONGATION FACTOR P--(R)-BETA-LYSINE LIGASE"/>
    <property type="match status" value="1"/>
</dbReference>
<dbReference type="EMBL" id="CP012332">
    <property type="protein sequence ID" value="AKU91843.1"/>
    <property type="molecule type" value="Genomic_DNA"/>
</dbReference>
<protein>
    <submittedName>
        <fullName evidence="5">Translation elongation factor P Lys34:lysine transferase</fullName>
    </submittedName>
</protein>
<dbReference type="PATRIC" id="fig|1391653.3.peg.2329"/>
<dbReference type="GO" id="GO:0016740">
    <property type="term" value="F:transferase activity"/>
    <property type="evidence" value="ECO:0007669"/>
    <property type="project" value="UniProtKB-KW"/>
</dbReference>
<dbReference type="InterPro" id="IPR045864">
    <property type="entry name" value="aa-tRNA-synth_II/BPL/LPL"/>
</dbReference>
<sequence length="348" mass="39124">MSPTSSTLRKRPASRARQKLYSRIRAYFEEAGFDEVETPLLVPAPGMEPHVDCFETRFVPEMGASGDERPMWLHGSPEFAMKRLLADGWQRIFQLGKVFRNGEIAKSHNPEFTMLEFYRVIRAEEGHRAYGPILSDLEELGARGAQAIAGSERVKVDGAEVDLSPPWDRLSVKDAFATRAGIELPMNGDAELLLARARERGFDPPPSCKSFDDLFFTIFLTAIEPTLGWPRPTFLVDWPASMAALAKLRPDDPDVAERFELYIAGREIANGYYELNDSAEQRARLVAEQELRRRLGKRVYPLDERFIEAVGRMPNCAGVAVGVDRLLMILGGFESIDEVLLFPSSEEL</sequence>
<dbReference type="InterPro" id="IPR004525">
    <property type="entry name" value="EpmA"/>
</dbReference>
<reference evidence="5 6" key="1">
    <citation type="submission" date="2015-08" db="EMBL/GenBank/DDBJ databases">
        <authorList>
            <person name="Babu N.S."/>
            <person name="Beckwith C.J."/>
            <person name="Beseler K.G."/>
            <person name="Brison A."/>
            <person name="Carone J.V."/>
            <person name="Caskin T.P."/>
            <person name="Diamond M."/>
            <person name="Durham M.E."/>
            <person name="Foxe J.M."/>
            <person name="Go M."/>
            <person name="Henderson B.A."/>
            <person name="Jones I.B."/>
            <person name="McGettigan J.A."/>
            <person name="Micheletti S.J."/>
            <person name="Nasrallah M.E."/>
            <person name="Ortiz D."/>
            <person name="Piller C.R."/>
            <person name="Privatt S.R."/>
            <person name="Schneider S.L."/>
            <person name="Sharp S."/>
            <person name="Smith T.C."/>
            <person name="Stanton J.D."/>
            <person name="Ullery H.E."/>
            <person name="Wilson R.J."/>
            <person name="Serrano M.G."/>
            <person name="Buck G."/>
            <person name="Lee V."/>
            <person name="Wang Y."/>
            <person name="Carvalho R."/>
            <person name="Voegtly L."/>
            <person name="Shi R."/>
            <person name="Duckworth R."/>
            <person name="Johnson A."/>
            <person name="Loviza R."/>
            <person name="Walstead R."/>
            <person name="Shah Z."/>
            <person name="Kiflezghi M."/>
            <person name="Wade K."/>
            <person name="Ball S.L."/>
            <person name="Bradley K.W."/>
            <person name="Asai D.J."/>
            <person name="Bowman C.A."/>
            <person name="Russell D.A."/>
            <person name="Pope W.H."/>
            <person name="Jacobs-Sera D."/>
            <person name="Hendrix R.W."/>
            <person name="Hatfull G.F."/>
        </authorList>
    </citation>
    <scope>NUCLEOTIDE SEQUENCE [LARGE SCALE GENOMIC DNA]</scope>
    <source>
        <strain evidence="5 6">DSM 27710</strain>
    </source>
</reference>
<dbReference type="OrthoDB" id="9801152at2"/>
<organism evidence="5 6">
    <name type="scientific">Vulgatibacter incomptus</name>
    <dbReference type="NCBI Taxonomy" id="1391653"/>
    <lineage>
        <taxon>Bacteria</taxon>
        <taxon>Pseudomonadati</taxon>
        <taxon>Myxococcota</taxon>
        <taxon>Myxococcia</taxon>
        <taxon>Myxococcales</taxon>
        <taxon>Cystobacterineae</taxon>
        <taxon>Vulgatibacteraceae</taxon>
        <taxon>Vulgatibacter</taxon>
    </lineage>
</organism>
<keyword evidence="6" id="KW-1185">Reference proteome</keyword>
<dbReference type="GO" id="GO:0005829">
    <property type="term" value="C:cytosol"/>
    <property type="evidence" value="ECO:0007669"/>
    <property type="project" value="TreeGrafter"/>
</dbReference>
<keyword evidence="5" id="KW-0808">Transferase</keyword>
<dbReference type="NCBIfam" id="TIGR00462">
    <property type="entry name" value="genX"/>
    <property type="match status" value="1"/>
</dbReference>
<dbReference type="GO" id="GO:0003746">
    <property type="term" value="F:translation elongation factor activity"/>
    <property type="evidence" value="ECO:0007669"/>
    <property type="project" value="UniProtKB-KW"/>
</dbReference>
<dbReference type="SUPFAM" id="SSF55681">
    <property type="entry name" value="Class II aaRS and biotin synthetases"/>
    <property type="match status" value="1"/>
</dbReference>
<evidence type="ECO:0000256" key="1">
    <source>
        <dbReference type="ARBA" id="ARBA00022598"/>
    </source>
</evidence>
<dbReference type="Gene3D" id="3.30.930.10">
    <property type="entry name" value="Bira Bifunctional Protein, Domain 2"/>
    <property type="match status" value="1"/>
</dbReference>
<dbReference type="GO" id="GO:0000049">
    <property type="term" value="F:tRNA binding"/>
    <property type="evidence" value="ECO:0007669"/>
    <property type="project" value="TreeGrafter"/>
</dbReference>
<evidence type="ECO:0000313" key="5">
    <source>
        <dbReference type="EMBL" id="AKU91843.1"/>
    </source>
</evidence>
<keyword evidence="2" id="KW-0547">Nucleotide-binding</keyword>
<dbReference type="STRING" id="1391653.AKJ08_2230"/>
<evidence type="ECO:0000313" key="6">
    <source>
        <dbReference type="Proteomes" id="UP000055590"/>
    </source>
</evidence>
<name>A0A0K1PE77_9BACT</name>
<keyword evidence="3" id="KW-0067">ATP-binding</keyword>
<feature type="domain" description="Aminoacyl-transfer RNA synthetases class-II family profile" evidence="4">
    <location>
        <begin position="17"/>
        <end position="343"/>
    </location>
</feature>
<dbReference type="InterPro" id="IPR006195">
    <property type="entry name" value="aa-tRNA-synth_II"/>
</dbReference>
<dbReference type="Proteomes" id="UP000055590">
    <property type="component" value="Chromosome"/>
</dbReference>
<evidence type="ECO:0000259" key="4">
    <source>
        <dbReference type="PROSITE" id="PS50862"/>
    </source>
</evidence>
<dbReference type="GO" id="GO:0004824">
    <property type="term" value="F:lysine-tRNA ligase activity"/>
    <property type="evidence" value="ECO:0007669"/>
    <property type="project" value="InterPro"/>
</dbReference>
<dbReference type="GO" id="GO:0006430">
    <property type="term" value="P:lysyl-tRNA aminoacylation"/>
    <property type="evidence" value="ECO:0007669"/>
    <property type="project" value="InterPro"/>
</dbReference>
<keyword evidence="1" id="KW-0436">Ligase</keyword>
<evidence type="ECO:0000256" key="3">
    <source>
        <dbReference type="ARBA" id="ARBA00022840"/>
    </source>
</evidence>